<evidence type="ECO:0000256" key="7">
    <source>
        <dbReference type="ARBA" id="ARBA00023139"/>
    </source>
</evidence>
<dbReference type="PANTHER" id="PTHR22883">
    <property type="entry name" value="ZINC FINGER DHHC DOMAIN CONTAINING PROTEIN"/>
    <property type="match status" value="1"/>
</dbReference>
<keyword evidence="13" id="KW-1185">Reference proteome</keyword>
<evidence type="ECO:0000256" key="2">
    <source>
        <dbReference type="ARBA" id="ARBA00008574"/>
    </source>
</evidence>
<dbReference type="Proteomes" id="UP000481153">
    <property type="component" value="Unassembled WGS sequence"/>
</dbReference>
<evidence type="ECO:0000256" key="3">
    <source>
        <dbReference type="ARBA" id="ARBA00022679"/>
    </source>
</evidence>
<dbReference type="AlphaFoldDB" id="A0A6G0W546"/>
<keyword evidence="7" id="KW-0564">Palmitate</keyword>
<accession>A0A6G0W546</accession>
<comment type="caution">
    <text evidence="12">The sequence shown here is derived from an EMBL/GenBank/DDBJ whole genome shotgun (WGS) entry which is preliminary data.</text>
</comment>
<dbReference type="EMBL" id="VJMJ01000347">
    <property type="protein sequence ID" value="KAF0722119.1"/>
    <property type="molecule type" value="Genomic_DNA"/>
</dbReference>
<feature type="transmembrane region" description="Helical" evidence="10">
    <location>
        <begin position="17"/>
        <end position="38"/>
    </location>
</feature>
<protein>
    <recommendedName>
        <fullName evidence="10">Palmitoyltransferase</fullName>
        <ecNumber evidence="10">2.3.1.225</ecNumber>
    </recommendedName>
</protein>
<dbReference type="GO" id="GO:0005783">
    <property type="term" value="C:endoplasmic reticulum"/>
    <property type="evidence" value="ECO:0007669"/>
    <property type="project" value="TreeGrafter"/>
</dbReference>
<feature type="domain" description="Palmitoyltransferase DHHC" evidence="11">
    <location>
        <begin position="153"/>
        <end position="270"/>
    </location>
</feature>
<dbReference type="InterPro" id="IPR039859">
    <property type="entry name" value="PFA4/ZDH16/20/ERF2-like"/>
</dbReference>
<dbReference type="GO" id="GO:0005794">
    <property type="term" value="C:Golgi apparatus"/>
    <property type="evidence" value="ECO:0007669"/>
    <property type="project" value="TreeGrafter"/>
</dbReference>
<evidence type="ECO:0000256" key="9">
    <source>
        <dbReference type="ARBA" id="ARBA00023315"/>
    </source>
</evidence>
<keyword evidence="9 10" id="KW-0012">Acyltransferase</keyword>
<evidence type="ECO:0000313" key="13">
    <source>
        <dbReference type="Proteomes" id="UP000481153"/>
    </source>
</evidence>
<keyword evidence="6 10" id="KW-0472">Membrane</keyword>
<proteinExistence type="inferred from homology"/>
<evidence type="ECO:0000313" key="12">
    <source>
        <dbReference type="EMBL" id="KAF0722119.1"/>
    </source>
</evidence>
<comment type="catalytic activity">
    <reaction evidence="10">
        <text>L-cysteinyl-[protein] + hexadecanoyl-CoA = S-hexadecanoyl-L-cysteinyl-[protein] + CoA</text>
        <dbReference type="Rhea" id="RHEA:36683"/>
        <dbReference type="Rhea" id="RHEA-COMP:10131"/>
        <dbReference type="Rhea" id="RHEA-COMP:11032"/>
        <dbReference type="ChEBI" id="CHEBI:29950"/>
        <dbReference type="ChEBI" id="CHEBI:57287"/>
        <dbReference type="ChEBI" id="CHEBI:57379"/>
        <dbReference type="ChEBI" id="CHEBI:74151"/>
        <dbReference type="EC" id="2.3.1.225"/>
    </reaction>
</comment>
<dbReference type="EC" id="2.3.1.225" evidence="10"/>
<comment type="domain">
    <text evidence="10">The DHHC domain is required for palmitoyltransferase activity.</text>
</comment>
<feature type="transmembrane region" description="Helical" evidence="10">
    <location>
        <begin position="199"/>
        <end position="217"/>
    </location>
</feature>
<comment type="subcellular location">
    <subcellularLocation>
        <location evidence="1">Endomembrane system</location>
        <topology evidence="1">Multi-pass membrane protein</topology>
    </subcellularLocation>
</comment>
<dbReference type="PROSITE" id="PS50216">
    <property type="entry name" value="DHHC"/>
    <property type="match status" value="1"/>
</dbReference>
<evidence type="ECO:0000256" key="10">
    <source>
        <dbReference type="RuleBase" id="RU079119"/>
    </source>
</evidence>
<evidence type="ECO:0000259" key="11">
    <source>
        <dbReference type="Pfam" id="PF01529"/>
    </source>
</evidence>
<evidence type="ECO:0000256" key="4">
    <source>
        <dbReference type="ARBA" id="ARBA00022692"/>
    </source>
</evidence>
<dbReference type="Pfam" id="PF01529">
    <property type="entry name" value="DHHC"/>
    <property type="match status" value="1"/>
</dbReference>
<dbReference type="GO" id="GO:0006612">
    <property type="term" value="P:protein targeting to membrane"/>
    <property type="evidence" value="ECO:0007669"/>
    <property type="project" value="TreeGrafter"/>
</dbReference>
<evidence type="ECO:0000256" key="1">
    <source>
        <dbReference type="ARBA" id="ARBA00004127"/>
    </source>
</evidence>
<dbReference type="PANTHER" id="PTHR22883:SF301">
    <property type="entry name" value="PALMITOYLTRANSFERASE ZDHHC12"/>
    <property type="match status" value="1"/>
</dbReference>
<keyword evidence="8" id="KW-0449">Lipoprotein</keyword>
<comment type="similarity">
    <text evidence="2 10">Belongs to the DHHC palmitoyltransferase family.</text>
</comment>
<name>A0A6G0W546_9STRA</name>
<evidence type="ECO:0000256" key="8">
    <source>
        <dbReference type="ARBA" id="ARBA00023288"/>
    </source>
</evidence>
<dbReference type="VEuPathDB" id="FungiDB:AeMF1_002148"/>
<keyword evidence="3 10" id="KW-0808">Transferase</keyword>
<sequence length="344" mass="39160">MADSMSKPTAPLKNYRWAYLIGCPLIKLLLLCLLLEIPGSHLRHTHRDKQWEWNWPEIQSLLLIVGAATLVFYAVQGSDPGYITEEMVEHSIEGDSLLNEYEFDVEDDLEASKAKAFEYQRKKIASMEATLASQDMTEDVSKPSEDVLPATTMEFCTTCILEPPLRAYHCGYCNRCVATFDHHCFCIGTCIGEKNHCRFWWFLFLTSIEVYTCIGIVHSGYQSAPTLSAWLNANSLALVATLFFWCFAFTAYSLFGFHTFLMLTNSTTRELGKGPEKLAYLRGTRECDLPFSNGVLRNLSGFCCIRAGCRRPWAPEAWKPVGKIERNAENICDNLWENKYYSCC</sequence>
<evidence type="ECO:0000256" key="5">
    <source>
        <dbReference type="ARBA" id="ARBA00022989"/>
    </source>
</evidence>
<keyword evidence="4 10" id="KW-0812">Transmembrane</keyword>
<dbReference type="InterPro" id="IPR001594">
    <property type="entry name" value="Palmitoyltrfase_DHHC"/>
</dbReference>
<reference evidence="12 13" key="1">
    <citation type="submission" date="2019-07" db="EMBL/GenBank/DDBJ databases">
        <title>Genomics analysis of Aphanomyces spp. identifies a new class of oomycete effector associated with host adaptation.</title>
        <authorList>
            <person name="Gaulin E."/>
        </authorList>
    </citation>
    <scope>NUCLEOTIDE SEQUENCE [LARGE SCALE GENOMIC DNA]</scope>
    <source>
        <strain evidence="12 13">ATCC 201684</strain>
    </source>
</reference>
<organism evidence="12 13">
    <name type="scientific">Aphanomyces euteiches</name>
    <dbReference type="NCBI Taxonomy" id="100861"/>
    <lineage>
        <taxon>Eukaryota</taxon>
        <taxon>Sar</taxon>
        <taxon>Stramenopiles</taxon>
        <taxon>Oomycota</taxon>
        <taxon>Saprolegniomycetes</taxon>
        <taxon>Saprolegniales</taxon>
        <taxon>Verrucalvaceae</taxon>
        <taxon>Aphanomyces</taxon>
    </lineage>
</organism>
<evidence type="ECO:0000256" key="6">
    <source>
        <dbReference type="ARBA" id="ARBA00023136"/>
    </source>
</evidence>
<keyword evidence="5 10" id="KW-1133">Transmembrane helix</keyword>
<feature type="transmembrane region" description="Helical" evidence="10">
    <location>
        <begin position="237"/>
        <end position="263"/>
    </location>
</feature>
<dbReference type="GO" id="GO:0019706">
    <property type="term" value="F:protein-cysteine S-palmitoyltransferase activity"/>
    <property type="evidence" value="ECO:0007669"/>
    <property type="project" value="UniProtKB-EC"/>
</dbReference>
<gene>
    <name evidence="12" type="ORF">Ae201684_018682</name>
</gene>